<dbReference type="EMBL" id="CP071839">
    <property type="protein sequence ID" value="QTD96953.1"/>
    <property type="molecule type" value="Genomic_DNA"/>
</dbReference>
<feature type="transmembrane region" description="Helical" evidence="1">
    <location>
        <begin position="44"/>
        <end position="65"/>
    </location>
</feature>
<evidence type="ECO:0000256" key="1">
    <source>
        <dbReference type="SAM" id="Phobius"/>
    </source>
</evidence>
<keyword evidence="1" id="KW-0472">Membrane</keyword>
<gene>
    <name evidence="2" type="ORF">S1361_06290</name>
</gene>
<feature type="transmembrane region" description="Helical" evidence="1">
    <location>
        <begin position="71"/>
        <end position="89"/>
    </location>
</feature>
<dbReference type="InterPro" id="IPR056964">
    <property type="entry name" value="Phage_holin"/>
</dbReference>
<dbReference type="PROSITE" id="PS51257">
    <property type="entry name" value="PROKAR_LIPOPROTEIN"/>
    <property type="match status" value="1"/>
</dbReference>
<sequence length="108" mass="11951">MREMSVDMWVNVAASVLAAAACVVFVATYHLHASWWRSEVGRNLMGFAAAVGMLCLYTVLVTVWPTGCVAILLRAIRTVVLLAVAALMVQRTRLLIKAQREYRDRTGV</sequence>
<accession>A0ABX7TMD0</accession>
<evidence type="ECO:0000313" key="2">
    <source>
        <dbReference type="EMBL" id="QTD96953.1"/>
    </source>
</evidence>
<proteinExistence type="predicted"/>
<evidence type="ECO:0000313" key="3">
    <source>
        <dbReference type="Proteomes" id="UP000663908"/>
    </source>
</evidence>
<protein>
    <submittedName>
        <fullName evidence="2">Uncharacterized protein</fullName>
    </submittedName>
</protein>
<keyword evidence="3" id="KW-1185">Reference proteome</keyword>
<dbReference type="Pfam" id="PF23778">
    <property type="entry name" value="Phage_holin_2"/>
    <property type="match status" value="1"/>
</dbReference>
<organism evidence="2 3">
    <name type="scientific">Streptomyces cyanogenus</name>
    <dbReference type="NCBI Taxonomy" id="80860"/>
    <lineage>
        <taxon>Bacteria</taxon>
        <taxon>Bacillati</taxon>
        <taxon>Actinomycetota</taxon>
        <taxon>Actinomycetes</taxon>
        <taxon>Kitasatosporales</taxon>
        <taxon>Streptomycetaceae</taxon>
        <taxon>Streptomyces</taxon>
    </lineage>
</organism>
<feature type="transmembrane region" description="Helical" evidence="1">
    <location>
        <begin position="12"/>
        <end position="32"/>
    </location>
</feature>
<keyword evidence="1" id="KW-1133">Transmembrane helix</keyword>
<reference evidence="2 3" key="1">
    <citation type="submission" date="2021-03" db="EMBL/GenBank/DDBJ databases">
        <title>Complete genome sequence of Streptomyces cyanogenus S136, producer of anticancer angucycline landomycin A.</title>
        <authorList>
            <person name="Hrab P."/>
            <person name="Ruckert C."/>
            <person name="Busche T."/>
            <person name="Ostash I."/>
            <person name="Kalinowski J."/>
            <person name="Fedorenko V."/>
            <person name="Yushchuk O."/>
            <person name="Ostash B."/>
        </authorList>
    </citation>
    <scope>NUCLEOTIDE SEQUENCE [LARGE SCALE GENOMIC DNA]</scope>
    <source>
        <strain evidence="2 3">S136</strain>
    </source>
</reference>
<keyword evidence="1" id="KW-0812">Transmembrane</keyword>
<name>A0ABX7TMD0_STRCY</name>
<dbReference type="Proteomes" id="UP000663908">
    <property type="component" value="Chromosome"/>
</dbReference>